<proteinExistence type="inferred from homology"/>
<dbReference type="AlphaFoldDB" id="A0A9P0QQI3"/>
<comment type="caution">
    <text evidence="4">The sequence shown here is derived from an EMBL/GenBank/DDBJ whole genome shotgun (WGS) entry which is preliminary data.</text>
</comment>
<dbReference type="GO" id="GO:0140664">
    <property type="term" value="F:ATP-dependent DNA damage sensor activity"/>
    <property type="evidence" value="ECO:0007669"/>
    <property type="project" value="InterPro"/>
</dbReference>
<dbReference type="SMART" id="SM00853">
    <property type="entry name" value="MutL_C"/>
    <property type="match status" value="1"/>
</dbReference>
<dbReference type="Gene3D" id="3.30.1540.20">
    <property type="entry name" value="MutL, C-terminal domain, dimerisation subdomain"/>
    <property type="match status" value="1"/>
</dbReference>
<dbReference type="Gene3D" id="3.30.565.10">
    <property type="entry name" value="Histidine kinase-like ATPase, C-terminal domain"/>
    <property type="match status" value="1"/>
</dbReference>
<gene>
    <name evidence="4" type="ORF">CLIB1423_08S01288</name>
</gene>
<dbReference type="Pfam" id="PF13589">
    <property type="entry name" value="HATPase_c_3"/>
    <property type="match status" value="1"/>
</dbReference>
<accession>A0A9P0QQI3</accession>
<feature type="compositionally biased region" description="Low complexity" evidence="2">
    <location>
        <begin position="358"/>
        <end position="371"/>
    </location>
</feature>
<dbReference type="GO" id="GO:0032300">
    <property type="term" value="C:mismatch repair complex"/>
    <property type="evidence" value="ECO:0007669"/>
    <property type="project" value="InterPro"/>
</dbReference>
<dbReference type="InterPro" id="IPR042120">
    <property type="entry name" value="MutL_C_dimsub"/>
</dbReference>
<evidence type="ECO:0000256" key="2">
    <source>
        <dbReference type="SAM" id="MobiDB-lite"/>
    </source>
</evidence>
<evidence type="ECO:0000256" key="1">
    <source>
        <dbReference type="ARBA" id="ARBA00006082"/>
    </source>
</evidence>
<reference evidence="4" key="1">
    <citation type="submission" date="2022-03" db="EMBL/GenBank/DDBJ databases">
        <authorList>
            <person name="Legras J.-L."/>
            <person name="Devillers H."/>
            <person name="Grondin C."/>
        </authorList>
    </citation>
    <scope>NUCLEOTIDE SEQUENCE</scope>
    <source>
        <strain evidence="4">CLIB 1423</strain>
    </source>
</reference>
<evidence type="ECO:0000259" key="3">
    <source>
        <dbReference type="SMART" id="SM00853"/>
    </source>
</evidence>
<comment type="similarity">
    <text evidence="1">Belongs to the DNA mismatch repair MutL/HexB family.</text>
</comment>
<dbReference type="EMBL" id="CAKXYY010000008">
    <property type="protein sequence ID" value="CAH2352797.1"/>
    <property type="molecule type" value="Genomic_DNA"/>
</dbReference>
<dbReference type="PANTHER" id="PTHR10073:SF47">
    <property type="entry name" value="DNA MISMATCH REPAIR PROTEIN MLH3"/>
    <property type="match status" value="1"/>
</dbReference>
<dbReference type="InterPro" id="IPR036890">
    <property type="entry name" value="HATPase_C_sf"/>
</dbReference>
<dbReference type="InterPro" id="IPR038973">
    <property type="entry name" value="MutL/Mlh/Pms-like"/>
</dbReference>
<dbReference type="InterPro" id="IPR042121">
    <property type="entry name" value="MutL_C_regsub"/>
</dbReference>
<dbReference type="GO" id="GO:0006298">
    <property type="term" value="P:mismatch repair"/>
    <property type="evidence" value="ECO:0007669"/>
    <property type="project" value="InterPro"/>
</dbReference>
<dbReference type="PANTHER" id="PTHR10073">
    <property type="entry name" value="DNA MISMATCH REPAIR PROTEIN MLH, PMS, MUTL"/>
    <property type="match status" value="1"/>
</dbReference>
<evidence type="ECO:0000313" key="5">
    <source>
        <dbReference type="Proteomes" id="UP000837801"/>
    </source>
</evidence>
<dbReference type="SUPFAM" id="SSF118116">
    <property type="entry name" value="DNA mismatch repair protein MutL"/>
    <property type="match status" value="1"/>
</dbReference>
<name>A0A9P0QQI3_9ASCO</name>
<feature type="region of interest" description="Disordered" evidence="2">
    <location>
        <begin position="334"/>
        <end position="394"/>
    </location>
</feature>
<feature type="domain" description="MutL C-terminal dimerisation" evidence="3">
    <location>
        <begin position="451"/>
        <end position="623"/>
    </location>
</feature>
<dbReference type="InterPro" id="IPR014790">
    <property type="entry name" value="MutL_C"/>
</dbReference>
<dbReference type="SUPFAM" id="SSF55874">
    <property type="entry name" value="ATPase domain of HSP90 chaperone/DNA topoisomerase II/histidine kinase"/>
    <property type="match status" value="1"/>
</dbReference>
<dbReference type="Gene3D" id="3.30.1370.100">
    <property type="entry name" value="MutL, C-terminal domain, regulatory subdomain"/>
    <property type="match status" value="1"/>
</dbReference>
<dbReference type="Pfam" id="PF08676">
    <property type="entry name" value="MutL_C"/>
    <property type="match status" value="1"/>
</dbReference>
<dbReference type="Proteomes" id="UP000837801">
    <property type="component" value="Unassembled WGS sequence"/>
</dbReference>
<dbReference type="GO" id="GO:0005524">
    <property type="term" value="F:ATP binding"/>
    <property type="evidence" value="ECO:0007669"/>
    <property type="project" value="InterPro"/>
</dbReference>
<dbReference type="OrthoDB" id="429932at2759"/>
<protein>
    <submittedName>
        <fullName evidence="4">DNA mismatch repair protein Mlh3p</fullName>
    </submittedName>
</protein>
<evidence type="ECO:0000313" key="4">
    <source>
        <dbReference type="EMBL" id="CAH2352797.1"/>
    </source>
</evidence>
<organism evidence="4 5">
    <name type="scientific">[Candida] railenensis</name>
    <dbReference type="NCBI Taxonomy" id="45579"/>
    <lineage>
        <taxon>Eukaryota</taxon>
        <taxon>Fungi</taxon>
        <taxon>Dikarya</taxon>
        <taxon>Ascomycota</taxon>
        <taxon>Saccharomycotina</taxon>
        <taxon>Pichiomycetes</taxon>
        <taxon>Debaryomycetaceae</taxon>
        <taxon>Kurtzmaniella</taxon>
    </lineage>
</organism>
<sequence length="656" mass="74371">MRSIAKLNEEVSSHVDASAHITNVSGVIRELLRNSIDANATKVSIILDLATFSFQVCDNGQGIAEEDFSMVGLRNHSSRDVDSNPRYRHKGNSLYSMSQLGIISIVSKVGPTMVRIYREKREMFRGEQDCKTSNPNFSFSFDGEMTTSVAASNMFANIPIRRSQLENMPEHRVLEDIRSVVFECMISKCVEMEVSKVSVKAGEESQLQTLLKVPSSVLRLKDPVKYGKLYSIVYGKKADFKEVDRTIGKCKIVGTYDSKQSYKSHICIIVNREPFELSNEDLKKISKSTSVAILKIDFTEHPIREIARSTKYYNEVLKIILEVLNVNYQFSPHKDESISPHKSMNLHTDGSERTSPVKKSTSLDSKSASTSPLKRLNLEDEDSPVSPSKRSSHFTPLIRSSEILQQQLSTIRNQESASHSHFCTVGVEDPSFSTSNITFKRQDLKEYNFKVIRQLDKKFILLTTREPFALLAIDQHACDERIRYERLLKTLIEEIKDKTIDICVPLKTEVDLAYYGVEDREAFAANLSHFQTWGVKYKVEGNGLVITHLPRIIIDKLCSGFTTELSKYLLQYVYEIENKLKTPISRTIDLVPWYENIRNLPKVLIDIISTKACRSSIVFGTELTTAEMNHLVLTLGECEYPFQCAHGRPSIVGVAK</sequence>
<keyword evidence="5" id="KW-1185">Reference proteome</keyword>
<dbReference type="InterPro" id="IPR037198">
    <property type="entry name" value="MutL_C_sf"/>
</dbReference>
<dbReference type="GO" id="GO:0016887">
    <property type="term" value="F:ATP hydrolysis activity"/>
    <property type="evidence" value="ECO:0007669"/>
    <property type="project" value="InterPro"/>
</dbReference>